<evidence type="ECO:0000313" key="2">
    <source>
        <dbReference type="EMBL" id="EAT59841.1"/>
    </source>
</evidence>
<evidence type="ECO:0000259" key="1">
    <source>
        <dbReference type="Pfam" id="PF13649"/>
    </source>
</evidence>
<dbReference type="SUPFAM" id="SSF53335">
    <property type="entry name" value="S-adenosyl-L-methionine-dependent methyltransferases"/>
    <property type="match status" value="1"/>
</dbReference>
<dbReference type="CDD" id="cd02440">
    <property type="entry name" value="AdoMet_MTases"/>
    <property type="match status" value="1"/>
</dbReference>
<sequence length="299" mass="33612">MLQLKTAGFKALDNLRREGIFPPHWEKAEELETAANSVLSRFLDERFRVSEKFGGGFLLPELIDRALRTTENEHMDDRDLPECEKLKLVNALDRQNAMMQLYQRYVDLLLPMLLDIARREQRNARVVELACGSGGLTLALAEAVRQKKLPVTVTGSDIVPAYIDEARRRAEENSTPAEFRRLNALELTELKKDEFDVMVMAQSLHHFTPGQLAVIIARSREHATTAFVGIDGYRSLLLAGGVPLIAAMQGITAFTLDGLTSARKFYTELELDMIAEIATGKRDHQVACSWPLSILSVRF</sequence>
<dbReference type="AlphaFoldDB" id="Q0YTQ9"/>
<dbReference type="RefSeq" id="WP_006365619.1">
    <property type="nucleotide sequence ID" value="NZ_AASE01000002.1"/>
</dbReference>
<comment type="caution">
    <text evidence="2">The sequence shown here is derived from an EMBL/GenBank/DDBJ whole genome shotgun (WGS) entry which is preliminary data.</text>
</comment>
<protein>
    <submittedName>
        <fullName evidence="2">SAM (And some other nucleotide) binding motif</fullName>
    </submittedName>
</protein>
<evidence type="ECO:0000313" key="3">
    <source>
        <dbReference type="Proteomes" id="UP000004162"/>
    </source>
</evidence>
<dbReference type="EMBL" id="AASE01000002">
    <property type="protein sequence ID" value="EAT59841.1"/>
    <property type="molecule type" value="Genomic_DNA"/>
</dbReference>
<dbReference type="InterPro" id="IPR041698">
    <property type="entry name" value="Methyltransf_25"/>
</dbReference>
<accession>Q0YTQ9</accession>
<dbReference type="OrthoDB" id="594881at2"/>
<keyword evidence="3" id="KW-1185">Reference proteome</keyword>
<proteinExistence type="predicted"/>
<feature type="domain" description="Methyltransferase" evidence="1">
    <location>
        <begin position="126"/>
        <end position="219"/>
    </location>
</feature>
<reference evidence="2 3" key="2">
    <citation type="submission" date="2006-07" db="EMBL/GenBank/DDBJ databases">
        <title>Sequencing of the draft genome and assembly of Chlorobium ferroxidans DSM 13031.</title>
        <authorList>
            <consortium name="US DOE Joint Genome Institute (JGI-PGF)"/>
            <person name="Copeland A."/>
            <person name="Lucas S."/>
            <person name="Lapidus A."/>
            <person name="Barry K."/>
            <person name="Glavina del Rio T."/>
            <person name="Dalin E."/>
            <person name="Tice H."/>
            <person name="Bruce D."/>
            <person name="Pitluck S."/>
            <person name="Richardson P."/>
        </authorList>
    </citation>
    <scope>NUCLEOTIDE SEQUENCE [LARGE SCALE GENOMIC DNA]</scope>
    <source>
        <strain evidence="2 3">DSM 13031</strain>
    </source>
</reference>
<gene>
    <name evidence="2" type="ORF">CferDRAFT_1848</name>
</gene>
<name>Q0YTQ9_9CHLB</name>
<reference evidence="2 3" key="1">
    <citation type="submission" date="2006-07" db="EMBL/GenBank/DDBJ databases">
        <title>Annotation of the draft genome assembly of Chlorobium ferroxidans DSM 13031.</title>
        <authorList>
            <consortium name="US DOE Joint Genome Institute (JGI-ORNL)"/>
            <person name="Larimer F."/>
            <person name="Land M."/>
            <person name="Hauser L."/>
        </authorList>
    </citation>
    <scope>NUCLEOTIDE SEQUENCE [LARGE SCALE GENOMIC DNA]</scope>
    <source>
        <strain evidence="2 3">DSM 13031</strain>
    </source>
</reference>
<dbReference type="Pfam" id="PF13649">
    <property type="entry name" value="Methyltransf_25"/>
    <property type="match status" value="1"/>
</dbReference>
<dbReference type="Gene3D" id="3.40.50.150">
    <property type="entry name" value="Vaccinia Virus protein VP39"/>
    <property type="match status" value="1"/>
</dbReference>
<dbReference type="InterPro" id="IPR029063">
    <property type="entry name" value="SAM-dependent_MTases_sf"/>
</dbReference>
<dbReference type="Proteomes" id="UP000004162">
    <property type="component" value="Unassembled WGS sequence"/>
</dbReference>
<organism evidence="2 3">
    <name type="scientific">Chlorobium ferrooxidans DSM 13031</name>
    <dbReference type="NCBI Taxonomy" id="377431"/>
    <lineage>
        <taxon>Bacteria</taxon>
        <taxon>Pseudomonadati</taxon>
        <taxon>Chlorobiota</taxon>
        <taxon>Chlorobiia</taxon>
        <taxon>Chlorobiales</taxon>
        <taxon>Chlorobiaceae</taxon>
        <taxon>Chlorobium/Pelodictyon group</taxon>
        <taxon>Chlorobium</taxon>
    </lineage>
</organism>